<feature type="region of interest" description="Disordered" evidence="3">
    <location>
        <begin position="1"/>
        <end position="42"/>
    </location>
</feature>
<dbReference type="Gene3D" id="1.25.40.20">
    <property type="entry name" value="Ankyrin repeat-containing domain"/>
    <property type="match status" value="1"/>
</dbReference>
<proteinExistence type="predicted"/>
<dbReference type="PANTHER" id="PTHR24180:SF45">
    <property type="entry name" value="POLY [ADP-RIBOSE] POLYMERASE TANKYRASE"/>
    <property type="match status" value="1"/>
</dbReference>
<dbReference type="AlphaFoldDB" id="A0A5A8C5T4"/>
<accession>A0A5A8C5T4</accession>
<evidence type="ECO:0000313" key="4">
    <source>
        <dbReference type="EMBL" id="KAA0147241.1"/>
    </source>
</evidence>
<evidence type="ECO:0000256" key="2">
    <source>
        <dbReference type="ARBA" id="ARBA00023043"/>
    </source>
</evidence>
<keyword evidence="2" id="KW-0040">ANK repeat</keyword>
<name>A0A5A8C5T4_CAFRO</name>
<dbReference type="PANTHER" id="PTHR24180">
    <property type="entry name" value="CYCLIN-DEPENDENT KINASE INHIBITOR 2C-RELATED"/>
    <property type="match status" value="1"/>
</dbReference>
<keyword evidence="1" id="KW-0677">Repeat</keyword>
<organism evidence="4 5">
    <name type="scientific">Cafeteria roenbergensis</name>
    <name type="common">Marine flagellate</name>
    <dbReference type="NCBI Taxonomy" id="33653"/>
    <lineage>
        <taxon>Eukaryota</taxon>
        <taxon>Sar</taxon>
        <taxon>Stramenopiles</taxon>
        <taxon>Bigyra</taxon>
        <taxon>Opalozoa</taxon>
        <taxon>Bicosoecida</taxon>
        <taxon>Cafeteriaceae</taxon>
        <taxon>Cafeteria</taxon>
    </lineage>
</organism>
<sequence>MPGSPRPPELSLARREDLSSKLQAGPAVRQPGVPSPKDGAGRLSHALWEGRFKDAAIQLRSLSSKARRQVVRGAAHPVTGGNALHALLGADSPNHWQGRGDGILELVLDLIAIGSDPDARDANGQSPLHFAVRVAATQDHTFEVATGGSSGRMEPMRVSREAASQAPAEAQGPESMVVDAERSRVSEDAIGAALERLPALGNLAKVRRAMRSGTSRAVIAVLLAAGADPAAVDARGQTPMHLLGRLADIAVWEWIVGLGERRDSSKLGTLRAKRRSRLSDAAHPRACPGHVSREDLARAVVFGSLHRDAAGARGIDLLVDRWDHAVERASQGNTKQGEDFAGAAGALGRNGQVFSVLLGHLTQGAQVEGAARPRNQDAAMLWTDTRQGTTSLGRVVLRQMNEDAAALSTRHAGVLRSVLSGCMRLLGLANCSAHLNQSGMRGHTVLGIAADSGFSAAATVIAAVRGVDIAARDAHNLTAADIARGRGFTAAAGFAELDAAVTQPQLGRRAASAGHAPGDEQIEAETTATGDAAQRLPFGALWEEHRQVCEALHMPHQQPRCRQAALEALASASALKALPEQAWHAHGSLASGGWVVHRTTPVVLRGVGVPGVLSLLDSSTIRRIGAAWQWTDVTTIRDGERQQGRAPRLTTGTVLGEAFFDEGVVAASDDLVALRKHALQAARADQPAIDRFVAAPLLESLVAEMDRPEVAQLPEQRVEPVSARTTGPSPDRWLPGVSALTAAVEALLPAGVARQVQLRQASILVADSGGGLPPRWFSRDTMLLAGGGRWLVMAAPALWAEASLQPPILAMSEVFVRPDSSELAQARARKRGRWLKAVLRRGDALLVPRGWSTVMMAIEPVSTVLEAVMCPPGRPAADEDLLLSPC</sequence>
<gene>
    <name evidence="4" type="ORF">FNF29_07502</name>
</gene>
<dbReference type="InterPro" id="IPR036770">
    <property type="entry name" value="Ankyrin_rpt-contain_sf"/>
</dbReference>
<reference evidence="4 5" key="1">
    <citation type="submission" date="2019-07" db="EMBL/GenBank/DDBJ databases">
        <title>Genomes of Cafeteria roenbergensis.</title>
        <authorList>
            <person name="Fischer M.G."/>
            <person name="Hackl T."/>
            <person name="Roman M."/>
        </authorList>
    </citation>
    <scope>NUCLEOTIDE SEQUENCE [LARGE SCALE GENOMIC DNA]</scope>
    <source>
        <strain evidence="4 5">BVI</strain>
    </source>
</reference>
<evidence type="ECO:0000256" key="3">
    <source>
        <dbReference type="SAM" id="MobiDB-lite"/>
    </source>
</evidence>
<dbReference type="Proteomes" id="UP000323011">
    <property type="component" value="Unassembled WGS sequence"/>
</dbReference>
<dbReference type="EMBL" id="VLTN01000070">
    <property type="protein sequence ID" value="KAA0147241.1"/>
    <property type="molecule type" value="Genomic_DNA"/>
</dbReference>
<evidence type="ECO:0000256" key="1">
    <source>
        <dbReference type="ARBA" id="ARBA00022737"/>
    </source>
</evidence>
<keyword evidence="5" id="KW-1185">Reference proteome</keyword>
<dbReference type="SUPFAM" id="SSF48403">
    <property type="entry name" value="Ankyrin repeat"/>
    <property type="match status" value="1"/>
</dbReference>
<comment type="caution">
    <text evidence="4">The sequence shown here is derived from an EMBL/GenBank/DDBJ whole genome shotgun (WGS) entry which is preliminary data.</text>
</comment>
<dbReference type="InterPro" id="IPR051637">
    <property type="entry name" value="Ank_repeat_dom-contain_49"/>
</dbReference>
<evidence type="ECO:0000313" key="5">
    <source>
        <dbReference type="Proteomes" id="UP000323011"/>
    </source>
</evidence>
<protein>
    <submittedName>
        <fullName evidence="4">Uncharacterized protein</fullName>
    </submittedName>
</protein>